<feature type="domain" description="Zinc knuckle CX2CX4HX4C" evidence="1">
    <location>
        <begin position="23"/>
        <end position="59"/>
    </location>
</feature>
<gene>
    <name evidence="2" type="ORF">F8388_026168</name>
    <name evidence="3" type="ORF">G4B88_002922</name>
</gene>
<name>A0A7J6GFZ3_CANSA</name>
<dbReference type="AlphaFoldDB" id="A0A7J6GFZ3"/>
<dbReference type="EMBL" id="JAATIP010000100">
    <property type="protein sequence ID" value="KAF4373337.1"/>
    <property type="molecule type" value="Genomic_DNA"/>
</dbReference>
<evidence type="ECO:0000313" key="5">
    <source>
        <dbReference type="Proteomes" id="UP000583929"/>
    </source>
</evidence>
<evidence type="ECO:0000259" key="1">
    <source>
        <dbReference type="Pfam" id="PF14392"/>
    </source>
</evidence>
<dbReference type="Pfam" id="PF14392">
    <property type="entry name" value="zf-CCHC_4"/>
    <property type="match status" value="1"/>
</dbReference>
<evidence type="ECO:0000313" key="2">
    <source>
        <dbReference type="EMBL" id="KAF4373337.1"/>
    </source>
</evidence>
<evidence type="ECO:0000313" key="4">
    <source>
        <dbReference type="Proteomes" id="UP000525078"/>
    </source>
</evidence>
<proteinExistence type="predicted"/>
<dbReference type="Proteomes" id="UP000525078">
    <property type="component" value="Unassembled WGS sequence"/>
</dbReference>
<dbReference type="Proteomes" id="UP000583929">
    <property type="component" value="Unassembled WGS sequence"/>
</dbReference>
<evidence type="ECO:0000313" key="3">
    <source>
        <dbReference type="EMBL" id="KAF4381772.1"/>
    </source>
</evidence>
<comment type="caution">
    <text evidence="3">The sequence shown here is derived from an EMBL/GenBank/DDBJ whole genome shotgun (WGS) entry which is preliminary data.</text>
</comment>
<reference evidence="4 5" key="1">
    <citation type="journal article" date="2020" name="bioRxiv">
        <title>Sequence and annotation of 42 cannabis genomes reveals extensive copy number variation in cannabinoid synthesis and pathogen resistance genes.</title>
        <authorList>
            <person name="Mckernan K.J."/>
            <person name="Helbert Y."/>
            <person name="Kane L.T."/>
            <person name="Ebling H."/>
            <person name="Zhang L."/>
            <person name="Liu B."/>
            <person name="Eaton Z."/>
            <person name="Mclaughlin S."/>
            <person name="Kingan S."/>
            <person name="Baybayan P."/>
            <person name="Concepcion G."/>
            <person name="Jordan M."/>
            <person name="Riva A."/>
            <person name="Barbazuk W."/>
            <person name="Harkins T."/>
        </authorList>
    </citation>
    <scope>NUCLEOTIDE SEQUENCE [LARGE SCALE GENOMIC DNA]</scope>
    <source>
        <strain evidence="4 5">cv. Jamaican Lion 4</strain>
        <strain evidence="3">Father</strain>
        <strain evidence="2">Mother</strain>
        <tissue evidence="3">Leaf</tissue>
    </source>
</reference>
<accession>A0A7J6GFZ3</accession>
<dbReference type="InterPro" id="IPR025836">
    <property type="entry name" value="Zn_knuckle_CX2CX4HX4C"/>
</dbReference>
<protein>
    <recommendedName>
        <fullName evidence="1">Zinc knuckle CX2CX4HX4C domain-containing protein</fullName>
    </recommendedName>
</protein>
<organism evidence="3 5">
    <name type="scientific">Cannabis sativa</name>
    <name type="common">Hemp</name>
    <name type="synonym">Marijuana</name>
    <dbReference type="NCBI Taxonomy" id="3483"/>
    <lineage>
        <taxon>Eukaryota</taxon>
        <taxon>Viridiplantae</taxon>
        <taxon>Streptophyta</taxon>
        <taxon>Embryophyta</taxon>
        <taxon>Tracheophyta</taxon>
        <taxon>Spermatophyta</taxon>
        <taxon>Magnoliopsida</taxon>
        <taxon>eudicotyledons</taxon>
        <taxon>Gunneridae</taxon>
        <taxon>Pentapetalae</taxon>
        <taxon>rosids</taxon>
        <taxon>fabids</taxon>
        <taxon>Rosales</taxon>
        <taxon>Cannabaceae</taxon>
        <taxon>Cannabis</taxon>
    </lineage>
</organism>
<keyword evidence="5" id="KW-1185">Reference proteome</keyword>
<dbReference type="EMBL" id="JAATIQ010000108">
    <property type="protein sequence ID" value="KAF4381772.1"/>
    <property type="molecule type" value="Genomic_DNA"/>
</dbReference>
<sequence length="201" mass="22592">MKGTCLQVIVKQQKVRRSQTKGKLYKENGEWIWAMFQYEHLPTFCFICGIIGHSERFCAKRFDQDINKIVKPYGIRMKAQLRRRHYQIGTQWLGSGTEQQSTVEKSADGRVVTEGTAGSVAKIMEIDSIVHGNSINPGSGVKGKNVDIQTGVVPGPRIGKGSPMQQVDKVNAEEDGEDISKIILDSKRRRMEDGNNVTNYY</sequence>